<feature type="compositionally biased region" description="Acidic residues" evidence="1">
    <location>
        <begin position="49"/>
        <end position="61"/>
    </location>
</feature>
<evidence type="ECO:0000313" key="3">
    <source>
        <dbReference type="Proteomes" id="UP000314294"/>
    </source>
</evidence>
<comment type="caution">
    <text evidence="2">The sequence shown here is derived from an EMBL/GenBank/DDBJ whole genome shotgun (WGS) entry which is preliminary data.</text>
</comment>
<evidence type="ECO:0000256" key="1">
    <source>
        <dbReference type="SAM" id="MobiDB-lite"/>
    </source>
</evidence>
<dbReference type="EMBL" id="SRLO01000652">
    <property type="protein sequence ID" value="TNN49539.1"/>
    <property type="molecule type" value="Genomic_DNA"/>
</dbReference>
<name>A0A4Z2G7Q8_9TELE</name>
<accession>A0A4Z2G7Q8</accession>
<keyword evidence="3" id="KW-1185">Reference proteome</keyword>
<feature type="region of interest" description="Disordered" evidence="1">
    <location>
        <begin position="1"/>
        <end position="61"/>
    </location>
</feature>
<dbReference type="Proteomes" id="UP000314294">
    <property type="component" value="Unassembled WGS sequence"/>
</dbReference>
<organism evidence="2 3">
    <name type="scientific">Liparis tanakae</name>
    <name type="common">Tanaka's snailfish</name>
    <dbReference type="NCBI Taxonomy" id="230148"/>
    <lineage>
        <taxon>Eukaryota</taxon>
        <taxon>Metazoa</taxon>
        <taxon>Chordata</taxon>
        <taxon>Craniata</taxon>
        <taxon>Vertebrata</taxon>
        <taxon>Euteleostomi</taxon>
        <taxon>Actinopterygii</taxon>
        <taxon>Neopterygii</taxon>
        <taxon>Teleostei</taxon>
        <taxon>Neoteleostei</taxon>
        <taxon>Acanthomorphata</taxon>
        <taxon>Eupercaria</taxon>
        <taxon>Perciformes</taxon>
        <taxon>Cottioidei</taxon>
        <taxon>Cottales</taxon>
        <taxon>Liparidae</taxon>
        <taxon>Liparis</taxon>
    </lineage>
</organism>
<proteinExistence type="predicted"/>
<reference evidence="2 3" key="1">
    <citation type="submission" date="2019-03" db="EMBL/GenBank/DDBJ databases">
        <title>First draft genome of Liparis tanakae, snailfish: a comprehensive survey of snailfish specific genes.</title>
        <authorList>
            <person name="Kim W."/>
            <person name="Song I."/>
            <person name="Jeong J.-H."/>
            <person name="Kim D."/>
            <person name="Kim S."/>
            <person name="Ryu S."/>
            <person name="Song J.Y."/>
            <person name="Lee S.K."/>
        </authorList>
    </citation>
    <scope>NUCLEOTIDE SEQUENCE [LARGE SCALE GENOMIC DNA]</scope>
    <source>
        <tissue evidence="2">Muscle</tissue>
    </source>
</reference>
<protein>
    <submittedName>
        <fullName evidence="2">Coiled-coil domain-containing protein 102A</fullName>
    </submittedName>
</protein>
<gene>
    <name evidence="2" type="primary">CCDC102A</name>
    <name evidence="2" type="ORF">EYF80_040270</name>
</gene>
<dbReference type="AlphaFoldDB" id="A0A4Z2G7Q8"/>
<sequence length="61" mass="6961">MFPVRPDSGQRQAPLHLSPLRRQQQSPGMFGKIRSARFGPENPDVQSSDMDEEEELQLQIP</sequence>
<evidence type="ECO:0000313" key="2">
    <source>
        <dbReference type="EMBL" id="TNN49539.1"/>
    </source>
</evidence>